<evidence type="ECO:0000313" key="1">
    <source>
        <dbReference type="EMBL" id="SVE38550.1"/>
    </source>
</evidence>
<dbReference type="AlphaFoldDB" id="A0A383D2L5"/>
<sequence length="39" mass="4605">MHKKMHTNVFFKKWEIRKPLVMLVARGGIEPPTHGFSVR</sequence>
<protein>
    <submittedName>
        <fullName evidence="1">Uncharacterized protein</fullName>
    </submittedName>
</protein>
<organism evidence="1">
    <name type="scientific">marine metagenome</name>
    <dbReference type="NCBI Taxonomy" id="408172"/>
    <lineage>
        <taxon>unclassified sequences</taxon>
        <taxon>metagenomes</taxon>
        <taxon>ecological metagenomes</taxon>
    </lineage>
</organism>
<name>A0A383D2L5_9ZZZZ</name>
<accession>A0A383D2L5</accession>
<reference evidence="1" key="1">
    <citation type="submission" date="2018-05" db="EMBL/GenBank/DDBJ databases">
        <authorList>
            <person name="Lanie J.A."/>
            <person name="Ng W.-L."/>
            <person name="Kazmierczak K.M."/>
            <person name="Andrzejewski T.M."/>
            <person name="Davidsen T.M."/>
            <person name="Wayne K.J."/>
            <person name="Tettelin H."/>
            <person name="Glass J.I."/>
            <person name="Rusch D."/>
            <person name="Podicherti R."/>
            <person name="Tsui H.-C.T."/>
            <person name="Winkler M.E."/>
        </authorList>
    </citation>
    <scope>NUCLEOTIDE SEQUENCE</scope>
</reference>
<feature type="non-terminal residue" evidence="1">
    <location>
        <position position="39"/>
    </location>
</feature>
<proteinExistence type="predicted"/>
<gene>
    <name evidence="1" type="ORF">METZ01_LOCUS491404</name>
</gene>
<dbReference type="EMBL" id="UINC01213667">
    <property type="protein sequence ID" value="SVE38550.1"/>
    <property type="molecule type" value="Genomic_DNA"/>
</dbReference>